<organism evidence="2 3">
    <name type="scientific">Coprinopsis cinerea (strain Okayama-7 / 130 / ATCC MYA-4618 / FGSC 9003)</name>
    <name type="common">Inky cap fungus</name>
    <name type="synonym">Hormographiella aspergillata</name>
    <dbReference type="NCBI Taxonomy" id="240176"/>
    <lineage>
        <taxon>Eukaryota</taxon>
        <taxon>Fungi</taxon>
        <taxon>Dikarya</taxon>
        <taxon>Basidiomycota</taxon>
        <taxon>Agaricomycotina</taxon>
        <taxon>Agaricomycetes</taxon>
        <taxon>Agaricomycetidae</taxon>
        <taxon>Agaricales</taxon>
        <taxon>Agaricineae</taxon>
        <taxon>Psathyrellaceae</taxon>
        <taxon>Coprinopsis</taxon>
    </lineage>
</organism>
<evidence type="ECO:0000313" key="2">
    <source>
        <dbReference type="EMBL" id="EAU92791.1"/>
    </source>
</evidence>
<dbReference type="OrthoDB" id="205403at2759"/>
<dbReference type="KEGG" id="cci:CC1G_01836"/>
<evidence type="ECO:0000313" key="3">
    <source>
        <dbReference type="Proteomes" id="UP000001861"/>
    </source>
</evidence>
<name>A8N2T4_COPC7</name>
<dbReference type="eggNOG" id="ENOG502S7UU">
    <property type="taxonomic scope" value="Eukaryota"/>
</dbReference>
<protein>
    <recommendedName>
        <fullName evidence="4">WHIM1 domain-containing protein</fullName>
    </recommendedName>
</protein>
<dbReference type="PANTHER" id="PTHR42107">
    <property type="entry name" value="YALI0D24453P"/>
    <property type="match status" value="1"/>
</dbReference>
<reference evidence="2 3" key="1">
    <citation type="journal article" date="2010" name="Proc. Natl. Acad. Sci. U.S.A.">
        <title>Insights into evolution of multicellular fungi from the assembled chromosomes of the mushroom Coprinopsis cinerea (Coprinus cinereus).</title>
        <authorList>
            <person name="Stajich J.E."/>
            <person name="Wilke S.K."/>
            <person name="Ahren D."/>
            <person name="Au C.H."/>
            <person name="Birren B.W."/>
            <person name="Borodovsky M."/>
            <person name="Burns C."/>
            <person name="Canback B."/>
            <person name="Casselton L.A."/>
            <person name="Cheng C.K."/>
            <person name="Deng J."/>
            <person name="Dietrich F.S."/>
            <person name="Fargo D.C."/>
            <person name="Farman M.L."/>
            <person name="Gathman A.C."/>
            <person name="Goldberg J."/>
            <person name="Guigo R."/>
            <person name="Hoegger P.J."/>
            <person name="Hooker J.B."/>
            <person name="Huggins A."/>
            <person name="James T.Y."/>
            <person name="Kamada T."/>
            <person name="Kilaru S."/>
            <person name="Kodira C."/>
            <person name="Kues U."/>
            <person name="Kupfer D."/>
            <person name="Kwan H.S."/>
            <person name="Lomsadze A."/>
            <person name="Li W."/>
            <person name="Lilly W.W."/>
            <person name="Ma L.J."/>
            <person name="Mackey A.J."/>
            <person name="Manning G."/>
            <person name="Martin F."/>
            <person name="Muraguchi H."/>
            <person name="Natvig D.O."/>
            <person name="Palmerini H."/>
            <person name="Ramesh M.A."/>
            <person name="Rehmeyer C.J."/>
            <person name="Roe B.A."/>
            <person name="Shenoy N."/>
            <person name="Stanke M."/>
            <person name="Ter-Hovhannisyan V."/>
            <person name="Tunlid A."/>
            <person name="Velagapudi R."/>
            <person name="Vision T.J."/>
            <person name="Zeng Q."/>
            <person name="Zolan M.E."/>
            <person name="Pukkila P.J."/>
        </authorList>
    </citation>
    <scope>NUCLEOTIDE SEQUENCE [LARGE SCALE GENOMIC DNA]</scope>
    <source>
        <strain evidence="3">Okayama-7 / 130 / ATCC MYA-4618 / FGSC 9003</strain>
    </source>
</reference>
<dbReference type="STRING" id="240176.A8N2T4"/>
<dbReference type="Proteomes" id="UP000001861">
    <property type="component" value="Unassembled WGS sequence"/>
</dbReference>
<evidence type="ECO:0008006" key="4">
    <source>
        <dbReference type="Google" id="ProtNLM"/>
    </source>
</evidence>
<dbReference type="VEuPathDB" id="FungiDB:CC1G_01836"/>
<keyword evidence="3" id="KW-1185">Reference proteome</keyword>
<feature type="region of interest" description="Disordered" evidence="1">
    <location>
        <begin position="165"/>
        <end position="186"/>
    </location>
</feature>
<dbReference type="GeneID" id="6005582"/>
<feature type="compositionally biased region" description="Low complexity" evidence="1">
    <location>
        <begin position="459"/>
        <end position="471"/>
    </location>
</feature>
<dbReference type="RefSeq" id="XP_001829156.1">
    <property type="nucleotide sequence ID" value="XM_001829104.2"/>
</dbReference>
<comment type="caution">
    <text evidence="2">The sequence shown here is derived from an EMBL/GenBank/DDBJ whole genome shotgun (WGS) entry which is preliminary data.</text>
</comment>
<feature type="compositionally biased region" description="Polar residues" evidence="1">
    <location>
        <begin position="484"/>
        <end position="511"/>
    </location>
</feature>
<evidence type="ECO:0000256" key="1">
    <source>
        <dbReference type="SAM" id="MobiDB-lite"/>
    </source>
</evidence>
<feature type="region of interest" description="Disordered" evidence="1">
    <location>
        <begin position="459"/>
        <end position="534"/>
    </location>
</feature>
<dbReference type="AlphaFoldDB" id="A8N2T4"/>
<accession>A8N2T4</accession>
<feature type="region of interest" description="Disordered" evidence="1">
    <location>
        <begin position="311"/>
        <end position="436"/>
    </location>
</feature>
<gene>
    <name evidence="2" type="ORF">CC1G_01836</name>
</gene>
<feature type="compositionally biased region" description="Low complexity" evidence="1">
    <location>
        <begin position="407"/>
        <end position="422"/>
    </location>
</feature>
<feature type="compositionally biased region" description="Acidic residues" evidence="1">
    <location>
        <begin position="319"/>
        <end position="328"/>
    </location>
</feature>
<feature type="compositionally biased region" description="Basic and acidic residues" evidence="1">
    <location>
        <begin position="394"/>
        <end position="406"/>
    </location>
</feature>
<sequence>MSSAEPKPHICPPSNAVHPSDRWESLFIYSFLCKFTNLRGKEGLETPMDLEEALMSKEPHPILTQLLTTFVLNLKPQTRNLSADQISTTVASVLSEFLKTNERTVFWDNDLHRNVDPFEGRQSGFFSADWDFKLKVLRVLVELQLTHAPSIKATIDRAWGIVHNKHKKGQATEPKPEPSDPKSQENLQLLPVGQDSSRKRYWIADDSPRVWASTNPWKVTATFQSVSSDRDSYLALIEELKKAAPPVPKKGLKLSKLEQSHNNLIATLEGRIEAIDAELTRVAKVRRKMEQKRILLAQAELRETRTRTRTKRPVYTYDNDFDSEDEGDEYRYQDDMEEDSFSGGSRRRRQAATTATRRSSRVTKSSYRDHSPADSWQNWRGERRSTRSGGSQFDDDRAPKRAKTEESTVSTEGSTSGVASSGLKIKNSGAAALKPTEMAVEQIPGKKRSKFWVYAVEPIPGEGEDSSPGGPVDTIMSGDDAPSTHASKNGAVNSASTTAVDEAEWTQSNGRSKSEMSYDASMDGSLSPMAVDDS</sequence>
<dbReference type="OMA" id="WYYAVEP"/>
<dbReference type="EMBL" id="AACS02000001">
    <property type="protein sequence ID" value="EAU92791.1"/>
    <property type="molecule type" value="Genomic_DNA"/>
</dbReference>
<dbReference type="InParanoid" id="A8N2T4"/>
<feature type="compositionally biased region" description="Basic and acidic residues" evidence="1">
    <location>
        <begin position="174"/>
        <end position="183"/>
    </location>
</feature>
<proteinExistence type="predicted"/>
<dbReference type="PANTHER" id="PTHR42107:SF1">
    <property type="entry name" value="WHIM1 DOMAIN-CONTAINING PROTEIN"/>
    <property type="match status" value="1"/>
</dbReference>